<dbReference type="PRINTS" id="PR00819">
    <property type="entry name" value="CBXCFQXSUPER"/>
</dbReference>
<dbReference type="InterPro" id="IPR003593">
    <property type="entry name" value="AAA+_ATPase"/>
</dbReference>
<accession>A0A1X9ME68</accession>
<gene>
    <name evidence="5" type="primary">spoVK_1</name>
    <name evidence="5" type="ORF">BkAM31D_13820</name>
</gene>
<dbReference type="Gene3D" id="3.40.50.300">
    <property type="entry name" value="P-loop containing nucleotide triphosphate hydrolases"/>
    <property type="match status" value="2"/>
</dbReference>
<dbReference type="PANTHER" id="PTHR43392">
    <property type="entry name" value="AAA-TYPE ATPASE FAMILY PROTEIN / ANKYRIN REPEAT FAMILY PROTEIN"/>
    <property type="match status" value="1"/>
</dbReference>
<dbReference type="InterPro" id="IPR027417">
    <property type="entry name" value="P-loop_NTPase"/>
</dbReference>
<dbReference type="RefSeq" id="WP_066149761.1">
    <property type="nucleotide sequence ID" value="NZ_CP020814.1"/>
</dbReference>
<evidence type="ECO:0000313" key="5">
    <source>
        <dbReference type="EMBL" id="ARK30830.1"/>
    </source>
</evidence>
<dbReference type="Gene3D" id="1.10.8.60">
    <property type="match status" value="1"/>
</dbReference>
<sequence length="780" mass="89447">MLQENWTDEMIRSWIEQVYLGKERFHEGKAWELLELLEQSQFEEKKRKHFKSVLLSKLAEARLNRIGKIDHLIERWTKEAIREDNENILAHELKVDQFIEFLKQIPIPNKFPQIRETDHGSAKKKTAREYEKIAECFFQFSKEHERFLAQIQPSIAYAHHSAKETKIKETTRLMQQLQGPFQTILTSARDYANSLTGVYYSASQFGEITKATREIEQLLCNWNEELTEFTKTKQEKNALDELQYMIGLEDVKDRIKKLYQFLHYQKERMKQGFHTKDGINLHMILQGNPGTGKTHLARLIAKIYYELGLLERDEVYEVDRSQLVGAFVGQTEENTMKAIERAKGGVLFIDEAYSLRREGASGNDYGQVAIDTLVSAMTNEQHEGHFAVFLAGYPAEMRKFLRANPGLRSRFPDFNHIEIHNYTLDELLEIGELVAIENDFLLTSMAKKEFKKRLELTQVDDSFGNARTAKNIILDAIFEKGANVVLDQNKLEDFVLLQAEDFKELTTSRKEEHAIEDLHKLIGLEQVKKEIQQLTSFVQIQQLRRDKGLQALPLQVHSVFTGNPGTGKTTVAKLFAKSLKEIGLLKRGHLIVASRADLVAGYVGQTAEKTKEKIKDALGGVLFIDEAYSLFSRGESDFGKEVINTLVQEMTEHEENLVVILAGYANEMNQLLNSNPGLVSRFKKHIAFPDYTKKELLGIIEKRAAQHGYYFADGAKEHLTKVFPEKGHPANGRFAADIFDQLAQIQSLRLVTIEHELNDKQLAEIEKVDIDQLSLTDIEG</sequence>
<evidence type="ECO:0000256" key="1">
    <source>
        <dbReference type="ARBA" id="ARBA00010378"/>
    </source>
</evidence>
<dbReference type="STRING" id="199441.BkAM31D_13820"/>
<comment type="similarity">
    <text evidence="1">Belongs to the CbxX/CfxQ family.</text>
</comment>
<proteinExistence type="inferred from homology"/>
<dbReference type="GO" id="GO:0016887">
    <property type="term" value="F:ATP hydrolysis activity"/>
    <property type="evidence" value="ECO:0007669"/>
    <property type="project" value="InterPro"/>
</dbReference>
<dbReference type="SUPFAM" id="SSF52540">
    <property type="entry name" value="P-loop containing nucleoside triphosphate hydrolases"/>
    <property type="match status" value="2"/>
</dbReference>
<organism evidence="5 6">
    <name type="scientific">Halalkalibacter krulwichiae</name>
    <dbReference type="NCBI Taxonomy" id="199441"/>
    <lineage>
        <taxon>Bacteria</taxon>
        <taxon>Bacillati</taxon>
        <taxon>Bacillota</taxon>
        <taxon>Bacilli</taxon>
        <taxon>Bacillales</taxon>
        <taxon>Bacillaceae</taxon>
        <taxon>Halalkalibacter</taxon>
    </lineage>
</organism>
<keyword evidence="6" id="KW-1185">Reference proteome</keyword>
<dbReference type="Pfam" id="PF00004">
    <property type="entry name" value="AAA"/>
    <property type="match status" value="2"/>
</dbReference>
<keyword evidence="2" id="KW-0547">Nucleotide-binding</keyword>
<dbReference type="AlphaFoldDB" id="A0A1X9ME68"/>
<protein>
    <submittedName>
        <fullName evidence="5">Stage V sporulation protein K</fullName>
    </submittedName>
</protein>
<dbReference type="SMART" id="SM00382">
    <property type="entry name" value="AAA"/>
    <property type="match status" value="2"/>
</dbReference>
<evidence type="ECO:0000256" key="3">
    <source>
        <dbReference type="ARBA" id="ARBA00022840"/>
    </source>
</evidence>
<dbReference type="GO" id="GO:0005524">
    <property type="term" value="F:ATP binding"/>
    <property type="evidence" value="ECO:0007669"/>
    <property type="project" value="UniProtKB-KW"/>
</dbReference>
<reference evidence="5 6" key="1">
    <citation type="submission" date="2017-04" db="EMBL/GenBank/DDBJ databases">
        <title>Bacillus krulwichiae AM31D Genome sequencing and assembly.</title>
        <authorList>
            <person name="Krulwich T.A."/>
            <person name="Anastor L."/>
            <person name="Ehrlich R."/>
            <person name="Ehrlich G.D."/>
            <person name="Janto B."/>
        </authorList>
    </citation>
    <scope>NUCLEOTIDE SEQUENCE [LARGE SCALE GENOMIC DNA]</scope>
    <source>
        <strain evidence="5 6">AM31D</strain>
    </source>
</reference>
<dbReference type="FunFam" id="3.40.50.300:FF:000216">
    <property type="entry name" value="Type VII secretion ATPase EccA"/>
    <property type="match status" value="2"/>
</dbReference>
<dbReference type="Proteomes" id="UP000193006">
    <property type="component" value="Chromosome"/>
</dbReference>
<dbReference type="InterPro" id="IPR041627">
    <property type="entry name" value="AAA_lid_6"/>
</dbReference>
<dbReference type="EMBL" id="CP020814">
    <property type="protein sequence ID" value="ARK30830.1"/>
    <property type="molecule type" value="Genomic_DNA"/>
</dbReference>
<dbReference type="KEGG" id="bkw:BkAM31D_13820"/>
<feature type="domain" description="AAA+ ATPase" evidence="4">
    <location>
        <begin position="279"/>
        <end position="401"/>
    </location>
</feature>
<dbReference type="InterPro" id="IPR003959">
    <property type="entry name" value="ATPase_AAA_core"/>
</dbReference>
<name>A0A1X9ME68_9BACI</name>
<feature type="domain" description="AAA+ ATPase" evidence="4">
    <location>
        <begin position="554"/>
        <end position="692"/>
    </location>
</feature>
<keyword evidence="3" id="KW-0067">ATP-binding</keyword>
<dbReference type="InterPro" id="IPR000641">
    <property type="entry name" value="CbxX/CfxQ"/>
</dbReference>
<dbReference type="PANTHER" id="PTHR43392:SF2">
    <property type="entry name" value="AAA-TYPE ATPASE FAMILY PROTEIN _ ANKYRIN REPEAT FAMILY PROTEIN"/>
    <property type="match status" value="1"/>
</dbReference>
<evidence type="ECO:0000259" key="4">
    <source>
        <dbReference type="SMART" id="SM00382"/>
    </source>
</evidence>
<evidence type="ECO:0000256" key="2">
    <source>
        <dbReference type="ARBA" id="ARBA00022741"/>
    </source>
</evidence>
<evidence type="ECO:0000313" key="6">
    <source>
        <dbReference type="Proteomes" id="UP000193006"/>
    </source>
</evidence>
<dbReference type="Pfam" id="PF17866">
    <property type="entry name" value="AAA_lid_6"/>
    <property type="match status" value="2"/>
</dbReference>
<dbReference type="InterPro" id="IPR050773">
    <property type="entry name" value="CbxX/CfxQ_RuBisCO_ESX"/>
</dbReference>